<evidence type="ECO:0000256" key="7">
    <source>
        <dbReference type="SAM" id="SignalP"/>
    </source>
</evidence>
<evidence type="ECO:0000256" key="6">
    <source>
        <dbReference type="ARBA" id="ARBA00023180"/>
    </source>
</evidence>
<dbReference type="PROSITE" id="PS50015">
    <property type="entry name" value="SAP_B"/>
    <property type="match status" value="7"/>
</dbReference>
<dbReference type="SMART" id="SM00741">
    <property type="entry name" value="SapB"/>
    <property type="match status" value="7"/>
</dbReference>
<feature type="domain" description="Saposin B-type" evidence="8">
    <location>
        <begin position="430"/>
        <end position="511"/>
    </location>
</feature>
<dbReference type="Pfam" id="PF05184">
    <property type="entry name" value="SapB_1"/>
    <property type="match status" value="6"/>
</dbReference>
<dbReference type="InterPro" id="IPR008138">
    <property type="entry name" value="SapB_2"/>
</dbReference>
<evidence type="ECO:0000256" key="4">
    <source>
        <dbReference type="ARBA" id="ARBA00022737"/>
    </source>
</evidence>
<accession>A0A1W6EW39</accession>
<dbReference type="PANTHER" id="PTHR11480">
    <property type="entry name" value="SAPOSIN-RELATED"/>
    <property type="match status" value="1"/>
</dbReference>
<dbReference type="InterPro" id="IPR051428">
    <property type="entry name" value="Sphingo_Act-Surfact_Prot"/>
</dbReference>
<dbReference type="SUPFAM" id="SSF47862">
    <property type="entry name" value="Saposin"/>
    <property type="match status" value="7"/>
</dbReference>
<feature type="domain" description="Saposin B-type" evidence="8">
    <location>
        <begin position="646"/>
        <end position="727"/>
    </location>
</feature>
<dbReference type="EMBL" id="KY563538">
    <property type="protein sequence ID" value="ARK19947.1"/>
    <property type="molecule type" value="mRNA"/>
</dbReference>
<evidence type="ECO:0000256" key="2">
    <source>
        <dbReference type="ARBA" id="ARBA00022525"/>
    </source>
</evidence>
<dbReference type="InterPro" id="IPR008373">
    <property type="entry name" value="Saposin"/>
</dbReference>
<dbReference type="InterPro" id="IPR008139">
    <property type="entry name" value="SaposinB_dom"/>
</dbReference>
<evidence type="ECO:0000256" key="5">
    <source>
        <dbReference type="ARBA" id="ARBA00023157"/>
    </source>
</evidence>
<feature type="domain" description="Saposin B-type" evidence="8">
    <location>
        <begin position="179"/>
        <end position="258"/>
    </location>
</feature>
<reference evidence="10" key="1">
    <citation type="submission" date="2017-02" db="EMBL/GenBank/DDBJ databases">
        <title>Parasitoid Jewel Wasp Mounts Multi-Pronged Neurochemical Attack to Hijack a Host Brain.</title>
        <authorList>
            <person name="Arvidson R.S."/>
            <person name="Kaiser M."/>
            <person name="Libersat F."/>
            <person name="Adams M.E."/>
        </authorList>
    </citation>
    <scope>NUCLEOTIDE SEQUENCE</scope>
    <source>
        <strain evidence="10">165</strain>
    </source>
</reference>
<dbReference type="GO" id="GO:0016020">
    <property type="term" value="C:membrane"/>
    <property type="evidence" value="ECO:0007669"/>
    <property type="project" value="GOC"/>
</dbReference>
<feature type="domain" description="Saposin A-type" evidence="9">
    <location>
        <begin position="831"/>
        <end position="871"/>
    </location>
</feature>
<keyword evidence="2" id="KW-0964">Secreted</keyword>
<feature type="domain" description="Saposin B-type" evidence="8">
    <location>
        <begin position="286"/>
        <end position="366"/>
    </location>
</feature>
<evidence type="ECO:0000256" key="1">
    <source>
        <dbReference type="ARBA" id="ARBA00004613"/>
    </source>
</evidence>
<dbReference type="GO" id="GO:0006665">
    <property type="term" value="P:sphingolipid metabolic process"/>
    <property type="evidence" value="ECO:0007669"/>
    <property type="project" value="InterPro"/>
</dbReference>
<dbReference type="Gene3D" id="1.10.225.10">
    <property type="entry name" value="Saposin-like"/>
    <property type="match status" value="7"/>
</dbReference>
<organism evidence="10">
    <name type="scientific">Ampulex compressa</name>
    <name type="common">Emerald cockroach wasp</name>
    <dbReference type="NCBI Taxonomy" id="860918"/>
    <lineage>
        <taxon>Eukaryota</taxon>
        <taxon>Metazoa</taxon>
        <taxon>Ecdysozoa</taxon>
        <taxon>Arthropoda</taxon>
        <taxon>Hexapoda</taxon>
        <taxon>Insecta</taxon>
        <taxon>Pterygota</taxon>
        <taxon>Neoptera</taxon>
        <taxon>Endopterygota</taxon>
        <taxon>Hymenoptera</taxon>
        <taxon>Apocrita</taxon>
        <taxon>Aculeata</taxon>
        <taxon>Apoidea</taxon>
        <taxon>Ampulicidae</taxon>
        <taxon>Ampulicini</taxon>
        <taxon>Ampulex</taxon>
    </lineage>
</organism>
<keyword evidence="6" id="KW-0325">Glycoprotein</keyword>
<dbReference type="Pfam" id="PF03489">
    <property type="entry name" value="SapB_2"/>
    <property type="match status" value="6"/>
</dbReference>
<feature type="chain" id="PRO_5012054559" evidence="7">
    <location>
        <begin position="18"/>
        <end position="880"/>
    </location>
</feature>
<feature type="domain" description="Saposin B-type" evidence="8">
    <location>
        <begin position="530"/>
        <end position="611"/>
    </location>
</feature>
<evidence type="ECO:0000313" key="10">
    <source>
        <dbReference type="EMBL" id="ARK19947.1"/>
    </source>
</evidence>
<feature type="domain" description="Saposin A-type" evidence="9">
    <location>
        <begin position="28"/>
        <end position="67"/>
    </location>
</feature>
<dbReference type="OrthoDB" id="69496at2759"/>
<dbReference type="GO" id="GO:0005764">
    <property type="term" value="C:lysosome"/>
    <property type="evidence" value="ECO:0007669"/>
    <property type="project" value="InterPro"/>
</dbReference>
<dbReference type="Pfam" id="PF02199">
    <property type="entry name" value="SapA"/>
    <property type="match status" value="2"/>
</dbReference>
<dbReference type="InterPro" id="IPR007856">
    <property type="entry name" value="SapB_1"/>
</dbReference>
<dbReference type="PROSITE" id="PS51110">
    <property type="entry name" value="SAP_A"/>
    <property type="match status" value="2"/>
</dbReference>
<evidence type="ECO:0000259" key="9">
    <source>
        <dbReference type="PROSITE" id="PS51110"/>
    </source>
</evidence>
<dbReference type="PANTHER" id="PTHR11480:SF3">
    <property type="entry name" value="BCDNA.GH08312"/>
    <property type="match status" value="1"/>
</dbReference>
<keyword evidence="5" id="KW-1015">Disulfide bond</keyword>
<dbReference type="PRINTS" id="PR01797">
    <property type="entry name" value="SAPOSIN"/>
</dbReference>
<dbReference type="FunFam" id="1.10.225.10:FF:000002">
    <property type="entry name" value="prosaposin isoform X2"/>
    <property type="match status" value="2"/>
</dbReference>
<dbReference type="GO" id="GO:0005576">
    <property type="term" value="C:extracellular region"/>
    <property type="evidence" value="ECO:0007669"/>
    <property type="project" value="UniProtKB-SubCell"/>
</dbReference>
<proteinExistence type="evidence at transcript level"/>
<name>A0A1W6EW39_AMPCP</name>
<comment type="subcellular location">
    <subcellularLocation>
        <location evidence="1">Secreted</location>
    </subcellularLocation>
</comment>
<dbReference type="InterPro" id="IPR003119">
    <property type="entry name" value="SAP_A"/>
</dbReference>
<evidence type="ECO:0000259" key="8">
    <source>
        <dbReference type="PROSITE" id="PS50015"/>
    </source>
</evidence>
<feature type="domain" description="Saposin B-type" evidence="8">
    <location>
        <begin position="733"/>
        <end position="814"/>
    </location>
</feature>
<dbReference type="AlphaFoldDB" id="A0A1W6EW39"/>
<sequence length="880" mass="98564">MRAILIALCAILGVSFGRVIDAGTEKTHLLGSEECTWGPSYWCENFKTSKRCNSTTHCIKTWEEMTVPEDNDNVCDICKDMVQQARDQLRSNETQMDLKAVFEGSCKLIYIKPIIHECINLVDEFIPELVESLASQMNPSVVCTVAGLCNSAHIDKLLVEHKQMKRNGAPISMEGDILEPDECSKCYTIATHMEHKLQDTKPDQLLKRFLYMCREFGSFSDACAATTLTHFNAIYAHLKENFNAENICHLSGQCSAQFHQHEGEPGKTLKVDIRPLSSVGMVDVGDDLPCKLCEQLVQHLKDLLVANTTEAEFRQVLEGLCKQTKSFATECKAIVDEYYMQMYDYLTKGLDGNFICQMSGICPGPGNAMNRPIMPLIPEKQAKVGLEIMKNREHRNTNKDQKNLEAAEMQLPIERLMPFSQLQASPNVNGKQGCAMCEYVLHYIQEIITNPNTEETIKHALNSVCTKMPQSLKGECNEFVKTYGDAFVAILAQEIDPSLVCPTIHLCPSKELMEMWESVPEHMIQVEPKSKPSCPLCLLAVQQLYDVIKNNKTEANIEAELDKLCNHLPKSLVEECTSLVQGYSKELVEMLLADLSPQEICVYIKLCDSSQDFIPKHLLIEPSTDIMTNEIPDYSPHPAQNKQVTTNVGCVLCEFVMERIDGAMGNEKNRNKIEHLVRDVCEALPKTVRKQCYDFIDQYADVVIEILSKDVSPKQVCSMIGLCAVDMKKLEASIAECALCQMVISTLDKILKNPKVESDIEKAVFTVCDYVPASKHDKCESMIEVYGPSIINIITEHADSRKVCSAIALCSSDDYVAMSITGSRAKQLRIANGEVGSCSQGPTYWCSKLNRAEQCKAVDYCRKNVWIDKDTSIIKKASVN</sequence>
<keyword evidence="4" id="KW-0677">Repeat</keyword>
<protein>
    <submittedName>
        <fullName evidence="10">Prosaposin-like protein</fullName>
    </submittedName>
</protein>
<dbReference type="InterPro" id="IPR011001">
    <property type="entry name" value="Saposin-like"/>
</dbReference>
<dbReference type="SMART" id="SM00162">
    <property type="entry name" value="SAPA"/>
    <property type="match status" value="2"/>
</dbReference>
<keyword evidence="3 7" id="KW-0732">Signal</keyword>
<feature type="domain" description="Saposin B-type" evidence="8">
    <location>
        <begin position="71"/>
        <end position="153"/>
    </location>
</feature>
<feature type="signal peptide" evidence="7">
    <location>
        <begin position="1"/>
        <end position="17"/>
    </location>
</feature>
<evidence type="ECO:0000256" key="3">
    <source>
        <dbReference type="ARBA" id="ARBA00022729"/>
    </source>
</evidence>